<protein>
    <recommendedName>
        <fullName evidence="2">histidine kinase</fullName>
        <ecNumber evidence="2">2.7.13.3</ecNumber>
    </recommendedName>
</protein>
<dbReference type="RefSeq" id="WP_089790011.1">
    <property type="nucleotide sequence ID" value="NZ_FOKW01000019.1"/>
</dbReference>
<sequence>MSVQADVRLPSSYERLHTGVILYEPTSGRILDANRRLESLFGYSIDELQEIPIDRYSANTSSFSEADFVDRLCTSAEGTPQQFRWRVKRADGELIWVQIYLSAQTIDDRTYVCAEVRDVTEYYNTSHREELFWRILRHDLRNGANTLIGYSEEIKRLTESDRVHNAAEMSKCEAMELAAITDSVKRIQQAVNQTDVDRICREASDTVREVVDELGDEYPSATIALEEQKRMWIQVDTAFEYALSEALENAVIHSDGVSPEITVEVGPSPNTGRVEISITDSNPPIPDAELDSLFDRAEVSSVSHGSGVGLFVMKWCIESLGGEITIDRHSSRGNAVSFYLPPKEPPEQSYSTPPTPESD</sequence>
<dbReference type="Pfam" id="PF02518">
    <property type="entry name" value="HATPase_c"/>
    <property type="match status" value="1"/>
</dbReference>
<dbReference type="InterPro" id="IPR050351">
    <property type="entry name" value="BphY/WalK/GraS-like"/>
</dbReference>
<dbReference type="PROSITE" id="PS50109">
    <property type="entry name" value="HIS_KIN"/>
    <property type="match status" value="1"/>
</dbReference>
<evidence type="ECO:0000313" key="9">
    <source>
        <dbReference type="Proteomes" id="UP000199161"/>
    </source>
</evidence>
<evidence type="ECO:0000256" key="6">
    <source>
        <dbReference type="SAM" id="MobiDB-lite"/>
    </source>
</evidence>
<dbReference type="PANTHER" id="PTHR42878">
    <property type="entry name" value="TWO-COMPONENT HISTIDINE KINASE"/>
    <property type="match status" value="1"/>
</dbReference>
<evidence type="ECO:0000256" key="4">
    <source>
        <dbReference type="ARBA" id="ARBA00022777"/>
    </source>
</evidence>
<keyword evidence="4" id="KW-0418">Kinase</keyword>
<dbReference type="AlphaFoldDB" id="A0A1I1LUM6"/>
<evidence type="ECO:0000256" key="3">
    <source>
        <dbReference type="ARBA" id="ARBA00022679"/>
    </source>
</evidence>
<accession>A0A1I1LUM6</accession>
<feature type="region of interest" description="Disordered" evidence="6">
    <location>
        <begin position="336"/>
        <end position="359"/>
    </location>
</feature>
<dbReference type="SUPFAM" id="SSF55785">
    <property type="entry name" value="PYP-like sensor domain (PAS domain)"/>
    <property type="match status" value="1"/>
</dbReference>
<dbReference type="EC" id="2.7.13.3" evidence="2"/>
<keyword evidence="5" id="KW-0472">Membrane</keyword>
<dbReference type="InterPro" id="IPR003594">
    <property type="entry name" value="HATPase_dom"/>
</dbReference>
<dbReference type="InterPro" id="IPR000014">
    <property type="entry name" value="PAS"/>
</dbReference>
<reference evidence="9" key="1">
    <citation type="submission" date="2016-10" db="EMBL/GenBank/DDBJ databases">
        <authorList>
            <person name="Varghese N."/>
            <person name="Submissions S."/>
        </authorList>
    </citation>
    <scope>NUCLEOTIDE SEQUENCE [LARGE SCALE GENOMIC DNA]</scope>
    <source>
        <strain evidence="9">DSM 13078</strain>
    </source>
</reference>
<comment type="catalytic activity">
    <reaction evidence="1">
        <text>ATP + protein L-histidine = ADP + protein N-phospho-L-histidine.</text>
        <dbReference type="EC" id="2.7.13.3"/>
    </reaction>
</comment>
<evidence type="ECO:0000259" key="7">
    <source>
        <dbReference type="PROSITE" id="PS50109"/>
    </source>
</evidence>
<proteinExistence type="predicted"/>
<evidence type="ECO:0000256" key="5">
    <source>
        <dbReference type="ARBA" id="ARBA00023136"/>
    </source>
</evidence>
<dbReference type="GO" id="GO:0000156">
    <property type="term" value="F:phosphorelay response regulator activity"/>
    <property type="evidence" value="ECO:0007669"/>
    <property type="project" value="TreeGrafter"/>
</dbReference>
<dbReference type="Pfam" id="PF13426">
    <property type="entry name" value="PAS_9"/>
    <property type="match status" value="1"/>
</dbReference>
<dbReference type="NCBIfam" id="TIGR00229">
    <property type="entry name" value="sensory_box"/>
    <property type="match status" value="1"/>
</dbReference>
<organism evidence="8 9">
    <name type="scientific">Natronobacterium haloterrestre</name>
    <name type="common">Halobiforma haloterrestris</name>
    <dbReference type="NCBI Taxonomy" id="148448"/>
    <lineage>
        <taxon>Archaea</taxon>
        <taxon>Methanobacteriati</taxon>
        <taxon>Methanobacteriota</taxon>
        <taxon>Stenosarchaea group</taxon>
        <taxon>Halobacteria</taxon>
        <taxon>Halobacteriales</taxon>
        <taxon>Natrialbaceae</taxon>
        <taxon>Natronobacterium</taxon>
    </lineage>
</organism>
<dbReference type="InterPro" id="IPR036890">
    <property type="entry name" value="HATPase_C_sf"/>
</dbReference>
<name>A0A1I1LUM6_NATHA</name>
<dbReference type="GO" id="GO:0030295">
    <property type="term" value="F:protein kinase activator activity"/>
    <property type="evidence" value="ECO:0007669"/>
    <property type="project" value="TreeGrafter"/>
</dbReference>
<dbReference type="OrthoDB" id="327291at2157"/>
<dbReference type="PRINTS" id="PR00344">
    <property type="entry name" value="BCTRLSENSOR"/>
</dbReference>
<dbReference type="PANTHER" id="PTHR42878:SF14">
    <property type="entry name" value="OSMOLARITY TWO-COMPONENT SYSTEM PROTEIN SSK1"/>
    <property type="match status" value="1"/>
</dbReference>
<dbReference type="GO" id="GO:0004673">
    <property type="term" value="F:protein histidine kinase activity"/>
    <property type="evidence" value="ECO:0007669"/>
    <property type="project" value="UniProtKB-EC"/>
</dbReference>
<dbReference type="GO" id="GO:0016020">
    <property type="term" value="C:membrane"/>
    <property type="evidence" value="ECO:0007669"/>
    <property type="project" value="UniProtKB-SubCell"/>
</dbReference>
<dbReference type="InterPro" id="IPR035965">
    <property type="entry name" value="PAS-like_dom_sf"/>
</dbReference>
<evidence type="ECO:0000313" key="8">
    <source>
        <dbReference type="EMBL" id="SFC74003.1"/>
    </source>
</evidence>
<keyword evidence="9" id="KW-1185">Reference proteome</keyword>
<dbReference type="Proteomes" id="UP000199161">
    <property type="component" value="Unassembled WGS sequence"/>
</dbReference>
<dbReference type="SMART" id="SM00387">
    <property type="entry name" value="HATPase_c"/>
    <property type="match status" value="1"/>
</dbReference>
<dbReference type="CDD" id="cd00130">
    <property type="entry name" value="PAS"/>
    <property type="match status" value="1"/>
</dbReference>
<dbReference type="Gene3D" id="3.30.450.20">
    <property type="entry name" value="PAS domain"/>
    <property type="match status" value="1"/>
</dbReference>
<evidence type="ECO:0000256" key="1">
    <source>
        <dbReference type="ARBA" id="ARBA00000085"/>
    </source>
</evidence>
<dbReference type="GO" id="GO:0007234">
    <property type="term" value="P:osmosensory signaling via phosphorelay pathway"/>
    <property type="evidence" value="ECO:0007669"/>
    <property type="project" value="TreeGrafter"/>
</dbReference>
<feature type="domain" description="Histidine kinase" evidence="7">
    <location>
        <begin position="135"/>
        <end position="344"/>
    </location>
</feature>
<evidence type="ECO:0000256" key="2">
    <source>
        <dbReference type="ARBA" id="ARBA00012438"/>
    </source>
</evidence>
<dbReference type="SUPFAM" id="SSF55874">
    <property type="entry name" value="ATPase domain of HSP90 chaperone/DNA topoisomerase II/histidine kinase"/>
    <property type="match status" value="1"/>
</dbReference>
<dbReference type="InterPro" id="IPR005467">
    <property type="entry name" value="His_kinase_dom"/>
</dbReference>
<dbReference type="InterPro" id="IPR004358">
    <property type="entry name" value="Sig_transdc_His_kin-like_C"/>
</dbReference>
<dbReference type="CDD" id="cd16936">
    <property type="entry name" value="HATPase_RsbW-like"/>
    <property type="match status" value="1"/>
</dbReference>
<dbReference type="EMBL" id="FOKW01000019">
    <property type="protein sequence ID" value="SFC74003.1"/>
    <property type="molecule type" value="Genomic_DNA"/>
</dbReference>
<gene>
    <name evidence="8" type="ORF">SAMN05444422_1191</name>
</gene>
<keyword evidence="3" id="KW-0808">Transferase</keyword>
<dbReference type="Gene3D" id="3.30.565.10">
    <property type="entry name" value="Histidine kinase-like ATPase, C-terminal domain"/>
    <property type="match status" value="1"/>
</dbReference>